<name>A0A1G8SBZ2_9BACI</name>
<evidence type="ECO:0000313" key="4">
    <source>
        <dbReference type="Proteomes" id="UP000199225"/>
    </source>
</evidence>
<dbReference type="PANTHER" id="PTHR30576:SF0">
    <property type="entry name" value="UNDECAPRENYL-PHOSPHATE N-ACETYLGALACTOSAMINYL 1-PHOSPHATE TRANSFERASE-RELATED"/>
    <property type="match status" value="1"/>
</dbReference>
<sequence length="206" mass="23781">MNYPAVKRLSDVVISGLLLLLLLPFLLVVAVAIKIESKGPVFFKQQRLGLHGQPFTMYKFRSMCVDAEKQGVYESSNDPRVTRVGKIIRRTSVDELPQCFNILKGDMSLIGPRPTLLYHPWSYEEYSEEQKKRFLVRPGITGWAQVNGRKNVLWEERIRYDVAYAEHLSLIFDSKIVFRTLLQVLFMKNNINVKETVDSITSRKEG</sequence>
<gene>
    <name evidence="3" type="ORF">SAMN04490247_1371</name>
</gene>
<dbReference type="InterPro" id="IPR003362">
    <property type="entry name" value="Bact_transf"/>
</dbReference>
<reference evidence="4" key="1">
    <citation type="submission" date="2016-10" db="EMBL/GenBank/DDBJ databases">
        <authorList>
            <person name="Varghese N."/>
            <person name="Submissions S."/>
        </authorList>
    </citation>
    <scope>NUCLEOTIDE SEQUENCE [LARGE SCALE GENOMIC DNA]</scope>
    <source>
        <strain evidence="4">DSM 4771</strain>
    </source>
</reference>
<proteinExistence type="inferred from homology"/>
<dbReference type="GO" id="GO:0016780">
    <property type="term" value="F:phosphotransferase activity, for other substituted phosphate groups"/>
    <property type="evidence" value="ECO:0007669"/>
    <property type="project" value="TreeGrafter"/>
</dbReference>
<dbReference type="OrthoDB" id="9808602at2"/>
<protein>
    <submittedName>
        <fullName evidence="3">Exopolysaccharide biosynthesis polyprenyl glycosylphosphotransferase</fullName>
    </submittedName>
</protein>
<evidence type="ECO:0000313" key="3">
    <source>
        <dbReference type="EMBL" id="SDJ26721.1"/>
    </source>
</evidence>
<feature type="domain" description="Bacterial sugar transferase" evidence="2">
    <location>
        <begin position="7"/>
        <end position="185"/>
    </location>
</feature>
<evidence type="ECO:0000256" key="1">
    <source>
        <dbReference type="ARBA" id="ARBA00006464"/>
    </source>
</evidence>
<accession>A0A1G8SBZ2</accession>
<keyword evidence="3" id="KW-0808">Transferase</keyword>
<dbReference type="AlphaFoldDB" id="A0A1G8SBZ2"/>
<evidence type="ECO:0000259" key="2">
    <source>
        <dbReference type="Pfam" id="PF02397"/>
    </source>
</evidence>
<comment type="similarity">
    <text evidence="1">Belongs to the bacterial sugar transferase family.</text>
</comment>
<dbReference type="RefSeq" id="WP_093193125.1">
    <property type="nucleotide sequence ID" value="NZ_FNEV01000003.1"/>
</dbReference>
<organism evidence="3 4">
    <name type="scientific">Salimicrobium halophilum</name>
    <dbReference type="NCBI Taxonomy" id="86666"/>
    <lineage>
        <taxon>Bacteria</taxon>
        <taxon>Bacillati</taxon>
        <taxon>Bacillota</taxon>
        <taxon>Bacilli</taxon>
        <taxon>Bacillales</taxon>
        <taxon>Bacillaceae</taxon>
        <taxon>Salimicrobium</taxon>
    </lineage>
</organism>
<keyword evidence="4" id="KW-1185">Reference proteome</keyword>
<dbReference type="Proteomes" id="UP000199225">
    <property type="component" value="Unassembled WGS sequence"/>
</dbReference>
<dbReference type="PANTHER" id="PTHR30576">
    <property type="entry name" value="COLANIC BIOSYNTHESIS UDP-GLUCOSE LIPID CARRIER TRANSFERASE"/>
    <property type="match status" value="1"/>
</dbReference>
<dbReference type="EMBL" id="FNEV01000003">
    <property type="protein sequence ID" value="SDJ26721.1"/>
    <property type="molecule type" value="Genomic_DNA"/>
</dbReference>
<dbReference type="STRING" id="86666.SAMN04490247_1371"/>
<dbReference type="Pfam" id="PF02397">
    <property type="entry name" value="Bac_transf"/>
    <property type="match status" value="1"/>
</dbReference>